<evidence type="ECO:0000256" key="1">
    <source>
        <dbReference type="SAM" id="MobiDB-lite"/>
    </source>
</evidence>
<dbReference type="EMBL" id="FJOG01000029">
    <property type="protein sequence ID" value="CZR65045.1"/>
    <property type="molecule type" value="Genomic_DNA"/>
</dbReference>
<evidence type="ECO:0000313" key="3">
    <source>
        <dbReference type="Proteomes" id="UP000184330"/>
    </source>
</evidence>
<dbReference type="Proteomes" id="UP000184330">
    <property type="component" value="Unassembled WGS sequence"/>
</dbReference>
<name>A0A1L7XJ24_9HELO</name>
<proteinExistence type="predicted"/>
<keyword evidence="3" id="KW-1185">Reference proteome</keyword>
<evidence type="ECO:0000313" key="2">
    <source>
        <dbReference type="EMBL" id="CZR65045.1"/>
    </source>
</evidence>
<gene>
    <name evidence="2" type="ORF">PAC_14945</name>
</gene>
<feature type="region of interest" description="Disordered" evidence="1">
    <location>
        <begin position="180"/>
        <end position="259"/>
    </location>
</feature>
<dbReference type="AlphaFoldDB" id="A0A1L7XJ24"/>
<feature type="compositionally biased region" description="Basic and acidic residues" evidence="1">
    <location>
        <begin position="231"/>
        <end position="242"/>
    </location>
</feature>
<accession>A0A1L7XJ24</accession>
<sequence length="451" mass="50433">MERIRKNGSRTFSNLSDAVRKGIEPEMCRYKAMQGEIQRTVGVTQRRAAVAASKAILEFAADDHAVSSQQQRQIEQMPPTVPKTVAPVGHNYEEILKQKQMEIKTMRQHWQEETERLNERKLGLERVEKDLLAKISHLEMATRDISSAIGTVKTRWKACVQCKHCGTWIQGRSQLVQHNHPLEQESSSSSSESEESLDPLPQPPHTAVQYTPTPHQSRHQALSCHDRHQRNKEGNNKLERSNDQLQSDTAHSDGPARALSPLRNMSVLISSRRASEIPETILNYSDEIAQAHASASSFSASHRHIVSTPGRFDRGYSRQPAPFNSDGNRYPPGTNQIYRRDGHLVKASDMKTGQDSGPCSRCRENTTARRIRKNIQRDAVSADTTPTKQRMDMGAHQRDLPALASDQMSRLAADSIPSGYVAGAAAAHVKTPERPLLAPPENLSYMGWLGR</sequence>
<protein>
    <submittedName>
        <fullName evidence="2">Uncharacterized protein</fullName>
    </submittedName>
</protein>
<reference evidence="2 3" key="1">
    <citation type="submission" date="2016-03" db="EMBL/GenBank/DDBJ databases">
        <authorList>
            <person name="Ploux O."/>
        </authorList>
    </citation>
    <scope>NUCLEOTIDE SEQUENCE [LARGE SCALE GENOMIC DNA]</scope>
    <source>
        <strain evidence="2 3">UAMH 11012</strain>
    </source>
</reference>
<organism evidence="2 3">
    <name type="scientific">Phialocephala subalpina</name>
    <dbReference type="NCBI Taxonomy" id="576137"/>
    <lineage>
        <taxon>Eukaryota</taxon>
        <taxon>Fungi</taxon>
        <taxon>Dikarya</taxon>
        <taxon>Ascomycota</taxon>
        <taxon>Pezizomycotina</taxon>
        <taxon>Leotiomycetes</taxon>
        <taxon>Helotiales</taxon>
        <taxon>Mollisiaceae</taxon>
        <taxon>Phialocephala</taxon>
        <taxon>Phialocephala fortinii species complex</taxon>
    </lineage>
</organism>